<organism evidence="1 2">
    <name type="scientific">Pluteus cervinus</name>
    <dbReference type="NCBI Taxonomy" id="181527"/>
    <lineage>
        <taxon>Eukaryota</taxon>
        <taxon>Fungi</taxon>
        <taxon>Dikarya</taxon>
        <taxon>Basidiomycota</taxon>
        <taxon>Agaricomycotina</taxon>
        <taxon>Agaricomycetes</taxon>
        <taxon>Agaricomycetidae</taxon>
        <taxon>Agaricales</taxon>
        <taxon>Pluteineae</taxon>
        <taxon>Pluteaceae</taxon>
        <taxon>Pluteus</taxon>
    </lineage>
</organism>
<evidence type="ECO:0000313" key="1">
    <source>
        <dbReference type="EMBL" id="TFK62932.1"/>
    </source>
</evidence>
<reference evidence="1 2" key="1">
    <citation type="journal article" date="2019" name="Nat. Ecol. Evol.">
        <title>Megaphylogeny resolves global patterns of mushroom evolution.</title>
        <authorList>
            <person name="Varga T."/>
            <person name="Krizsan K."/>
            <person name="Foldi C."/>
            <person name="Dima B."/>
            <person name="Sanchez-Garcia M."/>
            <person name="Sanchez-Ramirez S."/>
            <person name="Szollosi G.J."/>
            <person name="Szarkandi J.G."/>
            <person name="Papp V."/>
            <person name="Albert L."/>
            <person name="Andreopoulos W."/>
            <person name="Angelini C."/>
            <person name="Antonin V."/>
            <person name="Barry K.W."/>
            <person name="Bougher N.L."/>
            <person name="Buchanan P."/>
            <person name="Buyck B."/>
            <person name="Bense V."/>
            <person name="Catcheside P."/>
            <person name="Chovatia M."/>
            <person name="Cooper J."/>
            <person name="Damon W."/>
            <person name="Desjardin D."/>
            <person name="Finy P."/>
            <person name="Geml J."/>
            <person name="Haridas S."/>
            <person name="Hughes K."/>
            <person name="Justo A."/>
            <person name="Karasinski D."/>
            <person name="Kautmanova I."/>
            <person name="Kiss B."/>
            <person name="Kocsube S."/>
            <person name="Kotiranta H."/>
            <person name="LaButti K.M."/>
            <person name="Lechner B.E."/>
            <person name="Liimatainen K."/>
            <person name="Lipzen A."/>
            <person name="Lukacs Z."/>
            <person name="Mihaltcheva S."/>
            <person name="Morgado L.N."/>
            <person name="Niskanen T."/>
            <person name="Noordeloos M.E."/>
            <person name="Ohm R.A."/>
            <person name="Ortiz-Santana B."/>
            <person name="Ovrebo C."/>
            <person name="Racz N."/>
            <person name="Riley R."/>
            <person name="Savchenko A."/>
            <person name="Shiryaev A."/>
            <person name="Soop K."/>
            <person name="Spirin V."/>
            <person name="Szebenyi C."/>
            <person name="Tomsovsky M."/>
            <person name="Tulloss R.E."/>
            <person name="Uehling J."/>
            <person name="Grigoriev I.V."/>
            <person name="Vagvolgyi C."/>
            <person name="Papp T."/>
            <person name="Martin F.M."/>
            <person name="Miettinen O."/>
            <person name="Hibbett D.S."/>
            <person name="Nagy L.G."/>
        </authorList>
    </citation>
    <scope>NUCLEOTIDE SEQUENCE [LARGE SCALE GENOMIC DNA]</scope>
    <source>
        <strain evidence="1 2">NL-1719</strain>
    </source>
</reference>
<gene>
    <name evidence="1" type="ORF">BDN72DRAFT_345767</name>
</gene>
<name>A0ACD3ADK9_9AGAR</name>
<proteinExistence type="predicted"/>
<accession>A0ACD3ADK9</accession>
<dbReference type="EMBL" id="ML208549">
    <property type="protein sequence ID" value="TFK62932.1"/>
    <property type="molecule type" value="Genomic_DNA"/>
</dbReference>
<evidence type="ECO:0000313" key="2">
    <source>
        <dbReference type="Proteomes" id="UP000308600"/>
    </source>
</evidence>
<protein>
    <submittedName>
        <fullName evidence="1">Uncharacterized protein</fullName>
    </submittedName>
</protein>
<sequence length="92" mass="10832">MFLSLSLTPGLRFWLFRFGLCLFSSSSPLLHSISFRTNELDSVCCFRRYFSSRARFLISDCLEQTILTFFLLLYFTVRDFRDSSSCVCLLRI</sequence>
<keyword evidence="2" id="KW-1185">Reference proteome</keyword>
<dbReference type="Proteomes" id="UP000308600">
    <property type="component" value="Unassembled WGS sequence"/>
</dbReference>